<dbReference type="InterPro" id="IPR031325">
    <property type="entry name" value="RHS_repeat"/>
</dbReference>
<accession>A0A1H8JKL4</accession>
<dbReference type="InterPro" id="IPR056823">
    <property type="entry name" value="TEN-like_YD-shell"/>
</dbReference>
<evidence type="ECO:0000313" key="3">
    <source>
        <dbReference type="EMBL" id="SEN81065.1"/>
    </source>
</evidence>
<reference evidence="3 4" key="1">
    <citation type="submission" date="2016-10" db="EMBL/GenBank/DDBJ databases">
        <authorList>
            <person name="de Groot N.N."/>
        </authorList>
    </citation>
    <scope>NUCLEOTIDE SEQUENCE [LARGE SCALE GENOMIC DNA]</scope>
    <source>
        <strain evidence="3 4">DSM 46701</strain>
    </source>
</reference>
<name>A0A1H8JKL4_9BACL</name>
<dbReference type="RefSeq" id="WP_139179551.1">
    <property type="nucleotide sequence ID" value="NZ_FOCQ01000028.1"/>
</dbReference>
<organism evidence="3 4">
    <name type="scientific">Lihuaxuella thermophila</name>
    <dbReference type="NCBI Taxonomy" id="1173111"/>
    <lineage>
        <taxon>Bacteria</taxon>
        <taxon>Bacillati</taxon>
        <taxon>Bacillota</taxon>
        <taxon>Bacilli</taxon>
        <taxon>Bacillales</taxon>
        <taxon>Thermoactinomycetaceae</taxon>
        <taxon>Lihuaxuella</taxon>
    </lineage>
</organism>
<sequence length="510" mass="58170">YTYDADNKLKTVAEPNSNQTDYTYDKNGNVTQRKYTAGTAVTTHDFAYNSLNQLIRIKENGQVVGQFTYNETDQEAGRKTGDGTSTVNKYNGAGDLVEQMIIDKNGEIIDSFQYTYDAKGNITRIVSKAGTTSYVYDELDQLIKETRPDGTIYEYTYDAVGNRLTKKVTQGGNTTTTTYTYDDADQLTAVNGTSYTYDANGNLISDGNRTYVYDAENRLTAVKDSSGATIASFTYRADGMRKTMTTSSGTITFHYDENKNVTYETDGSNNIVARYTYNSDNLPVSMTRGGKTYYYQLNYRGDVVALTDANGAVVATYEYDAYGNLIKETGTVENPYRYAGYRYDKVTGFYYLQSRYYNPDTGSFLTRDTFEGEEKVPLSQNRYTYAHNNPVMNTDPTGYVIPVVIAVAVRIILRALYYALLAGFSNAFIGYLSTGKWEWKDFWQGFGGYFVLGIAKKWGMVKRLGWMLWRYLRRAIPKWGRASYYRGKYYALKIYYNAKWYLRWRVRSLF</sequence>
<feature type="non-terminal residue" evidence="3">
    <location>
        <position position="1"/>
    </location>
</feature>
<evidence type="ECO:0000256" key="1">
    <source>
        <dbReference type="ARBA" id="ARBA00022737"/>
    </source>
</evidence>
<feature type="domain" description="Teneurin-like YD-shell" evidence="2">
    <location>
        <begin position="66"/>
        <end position="391"/>
    </location>
</feature>
<gene>
    <name evidence="3" type="ORF">SAMN05444955_1281</name>
</gene>
<dbReference type="Pfam" id="PF05593">
    <property type="entry name" value="RHS_repeat"/>
    <property type="match status" value="1"/>
</dbReference>
<dbReference type="NCBIfam" id="TIGR01643">
    <property type="entry name" value="YD_repeat_2x"/>
    <property type="match status" value="2"/>
</dbReference>
<dbReference type="InterPro" id="IPR050708">
    <property type="entry name" value="T6SS_VgrG/RHS"/>
</dbReference>
<dbReference type="PANTHER" id="PTHR32305">
    <property type="match status" value="1"/>
</dbReference>
<keyword evidence="1" id="KW-0677">Repeat</keyword>
<evidence type="ECO:0000259" key="2">
    <source>
        <dbReference type="Pfam" id="PF25023"/>
    </source>
</evidence>
<dbReference type="EMBL" id="FOCQ01000028">
    <property type="protein sequence ID" value="SEN81065.1"/>
    <property type="molecule type" value="Genomic_DNA"/>
</dbReference>
<evidence type="ECO:0000313" key="4">
    <source>
        <dbReference type="Proteomes" id="UP000199695"/>
    </source>
</evidence>
<dbReference type="PANTHER" id="PTHR32305:SF17">
    <property type="entry name" value="TRNA NUCLEASE WAPA"/>
    <property type="match status" value="1"/>
</dbReference>
<dbReference type="Proteomes" id="UP000199695">
    <property type="component" value="Unassembled WGS sequence"/>
</dbReference>
<dbReference type="Gene3D" id="2.180.10.10">
    <property type="entry name" value="RHS repeat-associated core"/>
    <property type="match status" value="1"/>
</dbReference>
<keyword evidence="4" id="KW-1185">Reference proteome</keyword>
<dbReference type="InterPro" id="IPR006530">
    <property type="entry name" value="YD"/>
</dbReference>
<dbReference type="STRING" id="1173111.SAMN05444955_1281"/>
<dbReference type="AlphaFoldDB" id="A0A1H8JKL4"/>
<dbReference type="NCBIfam" id="TIGR03696">
    <property type="entry name" value="Rhs_assc_core"/>
    <property type="match status" value="1"/>
</dbReference>
<dbReference type="OrthoDB" id="41445at2"/>
<dbReference type="InterPro" id="IPR022385">
    <property type="entry name" value="Rhs_assc_core"/>
</dbReference>
<proteinExistence type="predicted"/>
<dbReference type="Pfam" id="PF25023">
    <property type="entry name" value="TEN_YD-shell"/>
    <property type="match status" value="1"/>
</dbReference>
<protein>
    <submittedName>
        <fullName evidence="3">RHS repeat-associated core domain-containing protein</fullName>
    </submittedName>
</protein>